<name>A0ABN9V3Z8_9DINO</name>
<evidence type="ECO:0000256" key="4">
    <source>
        <dbReference type="ARBA" id="ARBA00023136"/>
    </source>
</evidence>
<evidence type="ECO:0000313" key="8">
    <source>
        <dbReference type="Proteomes" id="UP001189429"/>
    </source>
</evidence>
<comment type="caution">
    <text evidence="7">The sequence shown here is derived from an EMBL/GenBank/DDBJ whole genome shotgun (WGS) entry which is preliminary data.</text>
</comment>
<dbReference type="SUPFAM" id="SSF81324">
    <property type="entry name" value="Voltage-gated potassium channels"/>
    <property type="match status" value="1"/>
</dbReference>
<keyword evidence="2" id="KW-0812">Transmembrane</keyword>
<feature type="region of interest" description="Disordered" evidence="5">
    <location>
        <begin position="37"/>
        <end position="82"/>
    </location>
</feature>
<evidence type="ECO:0000256" key="2">
    <source>
        <dbReference type="ARBA" id="ARBA00022692"/>
    </source>
</evidence>
<dbReference type="Proteomes" id="UP001189429">
    <property type="component" value="Unassembled WGS sequence"/>
</dbReference>
<keyword evidence="3" id="KW-1133">Transmembrane helix</keyword>
<dbReference type="InterPro" id="IPR005821">
    <property type="entry name" value="Ion_trans_dom"/>
</dbReference>
<sequence>MPPAQPPSLTLRHLDMLGGLSSDLAVMSNLKAETFEDCSSPKYPADETSESPIHGALQSNGTDSPLELRTRTSGRTSTRTSTGSVISQNMFSDFIRAEPSSGEAMFRGQPVRRSLYLALESNAVKLLVGLATAASFWGVIVDTDARAAGDPLPGWLVTMEYILFSVFFLELCVRFYVERLGALNNLYTVADIVVVCTSVAEYILNFCGLNVGLSNVRALRLVRMMKLVRVVYRVPFFVELRKLMYMISCCMKTLFDRRILVFPGARRRHDRVVHCGR</sequence>
<keyword evidence="4" id="KW-0472">Membrane</keyword>
<evidence type="ECO:0000256" key="5">
    <source>
        <dbReference type="SAM" id="MobiDB-lite"/>
    </source>
</evidence>
<dbReference type="InterPro" id="IPR027359">
    <property type="entry name" value="Volt_channel_dom_sf"/>
</dbReference>
<dbReference type="EMBL" id="CAUYUJ010016654">
    <property type="protein sequence ID" value="CAK0867531.1"/>
    <property type="molecule type" value="Genomic_DNA"/>
</dbReference>
<reference evidence="7" key="1">
    <citation type="submission" date="2023-10" db="EMBL/GenBank/DDBJ databases">
        <authorList>
            <person name="Chen Y."/>
            <person name="Shah S."/>
            <person name="Dougan E. K."/>
            <person name="Thang M."/>
            <person name="Chan C."/>
        </authorList>
    </citation>
    <scope>NUCLEOTIDE SEQUENCE [LARGE SCALE GENOMIC DNA]</scope>
</reference>
<protein>
    <recommendedName>
        <fullName evidence="6">Ion transport domain-containing protein</fullName>
    </recommendedName>
</protein>
<feature type="compositionally biased region" description="Low complexity" evidence="5">
    <location>
        <begin position="71"/>
        <end position="82"/>
    </location>
</feature>
<comment type="subcellular location">
    <subcellularLocation>
        <location evidence="1">Membrane</location>
        <topology evidence="1">Multi-pass membrane protein</topology>
    </subcellularLocation>
</comment>
<accession>A0ABN9V3Z8</accession>
<dbReference type="Pfam" id="PF00520">
    <property type="entry name" value="Ion_trans"/>
    <property type="match status" value="1"/>
</dbReference>
<evidence type="ECO:0000313" key="7">
    <source>
        <dbReference type="EMBL" id="CAK0867531.1"/>
    </source>
</evidence>
<evidence type="ECO:0000259" key="6">
    <source>
        <dbReference type="Pfam" id="PF00520"/>
    </source>
</evidence>
<proteinExistence type="predicted"/>
<dbReference type="Gene3D" id="1.20.120.350">
    <property type="entry name" value="Voltage-gated potassium channels. Chain C"/>
    <property type="match status" value="1"/>
</dbReference>
<keyword evidence="8" id="KW-1185">Reference proteome</keyword>
<feature type="domain" description="Ion transport" evidence="6">
    <location>
        <begin position="126"/>
        <end position="256"/>
    </location>
</feature>
<evidence type="ECO:0000256" key="1">
    <source>
        <dbReference type="ARBA" id="ARBA00004141"/>
    </source>
</evidence>
<gene>
    <name evidence="7" type="ORF">PCOR1329_LOCUS54453</name>
</gene>
<organism evidence="7 8">
    <name type="scientific">Prorocentrum cordatum</name>
    <dbReference type="NCBI Taxonomy" id="2364126"/>
    <lineage>
        <taxon>Eukaryota</taxon>
        <taxon>Sar</taxon>
        <taxon>Alveolata</taxon>
        <taxon>Dinophyceae</taxon>
        <taxon>Prorocentrales</taxon>
        <taxon>Prorocentraceae</taxon>
        <taxon>Prorocentrum</taxon>
    </lineage>
</organism>
<evidence type="ECO:0000256" key="3">
    <source>
        <dbReference type="ARBA" id="ARBA00022989"/>
    </source>
</evidence>